<comment type="caution">
    <text evidence="3">The sequence shown here is derived from an EMBL/GenBank/DDBJ whole genome shotgun (WGS) entry which is preliminary data.</text>
</comment>
<feature type="chain" id="PRO_5040511903" evidence="1">
    <location>
        <begin position="22"/>
        <end position="96"/>
    </location>
</feature>
<evidence type="ECO:0000313" key="5">
    <source>
        <dbReference type="Proteomes" id="UP000784919"/>
    </source>
</evidence>
<evidence type="ECO:0000256" key="1">
    <source>
        <dbReference type="SAM" id="SignalP"/>
    </source>
</evidence>
<protein>
    <submittedName>
        <fullName evidence="3">Uncharacterized protein</fullName>
    </submittedName>
</protein>
<name>A0A9P7MMV1_9HYPO</name>
<evidence type="ECO:0000313" key="3">
    <source>
        <dbReference type="EMBL" id="KAG5962053.1"/>
    </source>
</evidence>
<keyword evidence="1" id="KW-0732">Signal</keyword>
<dbReference type="EMBL" id="SRPR01000184">
    <property type="protein sequence ID" value="KAG5956999.1"/>
    <property type="molecule type" value="Genomic_DNA"/>
</dbReference>
<dbReference type="Proteomes" id="UP000742024">
    <property type="component" value="Unassembled WGS sequence"/>
</dbReference>
<evidence type="ECO:0000313" key="4">
    <source>
        <dbReference type="Proteomes" id="UP000742024"/>
    </source>
</evidence>
<gene>
    <name evidence="3" type="ORF">E4U56_003549</name>
    <name evidence="2" type="ORF">E4U57_002088</name>
</gene>
<feature type="signal peptide" evidence="1">
    <location>
        <begin position="1"/>
        <end position="21"/>
    </location>
</feature>
<reference evidence="3 4" key="1">
    <citation type="journal article" date="2020" name="bioRxiv">
        <title>Whole genome comparisons of ergot fungi reveals the divergence and evolution of species within the genus Claviceps are the result of varying mechanisms driving genome evolution and host range expansion.</title>
        <authorList>
            <person name="Wyka S.A."/>
            <person name="Mondo S.J."/>
            <person name="Liu M."/>
            <person name="Dettman J."/>
            <person name="Nalam V."/>
            <person name="Broders K.D."/>
        </authorList>
    </citation>
    <scope>NUCLEOTIDE SEQUENCE</scope>
    <source>
        <strain evidence="3">CCC 1102</strain>
        <strain evidence="2 4">LM583</strain>
    </source>
</reference>
<evidence type="ECO:0000313" key="2">
    <source>
        <dbReference type="EMBL" id="KAG5956999.1"/>
    </source>
</evidence>
<dbReference type="OrthoDB" id="4948936at2759"/>
<organism evidence="3 5">
    <name type="scientific">Claviceps arundinis</name>
    <dbReference type="NCBI Taxonomy" id="1623583"/>
    <lineage>
        <taxon>Eukaryota</taxon>
        <taxon>Fungi</taxon>
        <taxon>Dikarya</taxon>
        <taxon>Ascomycota</taxon>
        <taxon>Pezizomycotina</taxon>
        <taxon>Sordariomycetes</taxon>
        <taxon>Hypocreomycetidae</taxon>
        <taxon>Hypocreales</taxon>
        <taxon>Clavicipitaceae</taxon>
        <taxon>Claviceps</taxon>
    </lineage>
</organism>
<dbReference type="Proteomes" id="UP000784919">
    <property type="component" value="Unassembled WGS sequence"/>
</dbReference>
<sequence length="96" mass="10144">MVHPASLMSAVIVAIAPVAHAWQCSFGVDYCGATLTKYGYGKEMIDHAASSFSVPPSESLKVLFACNYDGSITTIDICEKSCQDAGPGNSDYCNKS</sequence>
<dbReference type="EMBL" id="SRPS01000230">
    <property type="protein sequence ID" value="KAG5962053.1"/>
    <property type="molecule type" value="Genomic_DNA"/>
</dbReference>
<dbReference type="AlphaFoldDB" id="A0A9P7MMV1"/>
<keyword evidence="4" id="KW-1185">Reference proteome</keyword>
<proteinExistence type="predicted"/>
<accession>A0A9P7MMV1</accession>